<keyword evidence="5 7" id="KW-0460">Magnesium</keyword>
<feature type="site" description="Interaction with DNA substrate" evidence="8">
    <location>
        <position position="243"/>
    </location>
</feature>
<keyword evidence="3 7" id="KW-0479">Metal-binding</keyword>
<protein>
    <submittedName>
        <fullName evidence="10">Exodeoxyribonuclease III</fullName>
    </submittedName>
</protein>
<evidence type="ECO:0000256" key="4">
    <source>
        <dbReference type="ARBA" id="ARBA00022801"/>
    </source>
</evidence>
<reference evidence="11" key="1">
    <citation type="submission" date="2017-09" db="EMBL/GenBank/DDBJ databases">
        <title>Depth-based differentiation of microbial function through sediment-hosted aquifers and enrichment of novel symbionts in the deep terrestrial subsurface.</title>
        <authorList>
            <person name="Probst A.J."/>
            <person name="Ladd B."/>
            <person name="Jarett J.K."/>
            <person name="Geller-Mcgrath D.E."/>
            <person name="Sieber C.M.K."/>
            <person name="Emerson J.B."/>
            <person name="Anantharaman K."/>
            <person name="Thomas B.C."/>
            <person name="Malmstrom R."/>
            <person name="Stieglmeier M."/>
            <person name="Klingl A."/>
            <person name="Woyke T."/>
            <person name="Ryan C.M."/>
            <person name="Banfield J.F."/>
        </authorList>
    </citation>
    <scope>NUCLEOTIDE SEQUENCE [LARGE SCALE GENOMIC DNA]</scope>
</reference>
<comment type="caution">
    <text evidence="10">The sequence shown here is derived from an EMBL/GenBank/DDBJ whole genome shotgun (WGS) entry which is preliminary data.</text>
</comment>
<feature type="site" description="Transition state stabilizer" evidence="8">
    <location>
        <position position="148"/>
    </location>
</feature>
<evidence type="ECO:0000313" key="10">
    <source>
        <dbReference type="EMBL" id="PIU33005.1"/>
    </source>
</evidence>
<dbReference type="FunFam" id="3.60.10.10:FF:000026">
    <property type="entry name" value="Exodeoxyribonuclease III"/>
    <property type="match status" value="1"/>
</dbReference>
<dbReference type="PROSITE" id="PS00727">
    <property type="entry name" value="AP_NUCLEASE_F1_2"/>
    <property type="match status" value="1"/>
</dbReference>
<keyword evidence="4" id="KW-0378">Hydrolase</keyword>
<comment type="similarity">
    <text evidence="2">Belongs to the DNA repair enzymes AP/ExoA family.</text>
</comment>
<evidence type="ECO:0000256" key="7">
    <source>
        <dbReference type="PIRSR" id="PIRSR604808-2"/>
    </source>
</evidence>
<dbReference type="AlphaFoldDB" id="A0A2M6YPD1"/>
<feature type="active site" description="Proton acceptor" evidence="6">
    <location>
        <position position="243"/>
    </location>
</feature>
<proteinExistence type="inferred from homology"/>
<dbReference type="Proteomes" id="UP000229559">
    <property type="component" value="Unassembled WGS sequence"/>
</dbReference>
<comment type="cofactor">
    <cofactor evidence="7">
        <name>Mg(2+)</name>
        <dbReference type="ChEBI" id="CHEBI:18420"/>
    </cofactor>
    <cofactor evidence="7">
        <name>Mn(2+)</name>
        <dbReference type="ChEBI" id="CHEBI:29035"/>
    </cofactor>
    <text evidence="7">Probably binds two magnesium or manganese ions per subunit.</text>
</comment>
<dbReference type="GO" id="GO:0008081">
    <property type="term" value="F:phosphoric diester hydrolase activity"/>
    <property type="evidence" value="ECO:0007669"/>
    <property type="project" value="TreeGrafter"/>
</dbReference>
<dbReference type="Pfam" id="PF03372">
    <property type="entry name" value="Exo_endo_phos"/>
    <property type="match status" value="1"/>
</dbReference>
<name>A0A2M6YPD1_9BACT</name>
<sequence length="250" mass="29538">MKIISWNVNGLRAVYKKGFWEWFEKINADIICLQEIKIQEEQLSFDLVKLKNYSSFFNSASKKGYSGVGVFSKKSPLVVKRKLGLKRFDDEGRFLELQYSDFILINLYLPHGGRQKENLVYKLKVYVRLLKYLAKIKNKKIILIGDFNIAHQEIDLARPKQNKNNIMFTPQERKQIDKLLDLGFIDSFRKFHQDGDHYTWWPYFANARERNLGWRIDYTFVSKKLTSRLKKSFILSQVKGSDHCPIGIEI</sequence>
<comment type="cofactor">
    <cofactor evidence="1">
        <name>Mn(2+)</name>
        <dbReference type="ChEBI" id="CHEBI:29035"/>
    </cofactor>
</comment>
<dbReference type="PROSITE" id="PS51435">
    <property type="entry name" value="AP_NUCLEASE_F1_4"/>
    <property type="match status" value="1"/>
</dbReference>
<evidence type="ECO:0000256" key="6">
    <source>
        <dbReference type="PIRSR" id="PIRSR604808-1"/>
    </source>
</evidence>
<keyword evidence="7" id="KW-0464">Manganese</keyword>
<evidence type="ECO:0000256" key="2">
    <source>
        <dbReference type="ARBA" id="ARBA00007092"/>
    </source>
</evidence>
<evidence type="ECO:0000313" key="11">
    <source>
        <dbReference type="Proteomes" id="UP000229559"/>
    </source>
</evidence>
<organism evidence="10 11">
    <name type="scientific">Candidatus Shapirobacteria bacterium CG07_land_8_20_14_0_80_39_12</name>
    <dbReference type="NCBI Taxonomy" id="1974480"/>
    <lineage>
        <taxon>Bacteria</taxon>
        <taxon>Candidatus Shapironibacteriota</taxon>
    </lineage>
</organism>
<feature type="site" description="Important for catalytic activity" evidence="8">
    <location>
        <position position="217"/>
    </location>
</feature>
<dbReference type="SUPFAM" id="SSF56219">
    <property type="entry name" value="DNase I-like"/>
    <property type="match status" value="1"/>
</dbReference>
<dbReference type="InterPro" id="IPR036691">
    <property type="entry name" value="Endo/exonu/phosph_ase_sf"/>
</dbReference>
<feature type="active site" evidence="6">
    <location>
        <position position="108"/>
    </location>
</feature>
<dbReference type="PROSITE" id="PS00726">
    <property type="entry name" value="AP_NUCLEASE_F1_1"/>
    <property type="match status" value="1"/>
</dbReference>
<dbReference type="NCBIfam" id="TIGR00633">
    <property type="entry name" value="xth"/>
    <property type="match status" value="1"/>
</dbReference>
<dbReference type="GO" id="GO:0003677">
    <property type="term" value="F:DNA binding"/>
    <property type="evidence" value="ECO:0007669"/>
    <property type="project" value="InterPro"/>
</dbReference>
<dbReference type="InterPro" id="IPR020848">
    <property type="entry name" value="AP_endonuclease_F1_CS"/>
</dbReference>
<dbReference type="PANTHER" id="PTHR22748:SF6">
    <property type="entry name" value="DNA-(APURINIC OR APYRIMIDINIC SITE) ENDONUCLEASE"/>
    <property type="match status" value="1"/>
</dbReference>
<dbReference type="NCBIfam" id="TIGR00195">
    <property type="entry name" value="exoDNase_III"/>
    <property type="match status" value="1"/>
</dbReference>
<evidence type="ECO:0000256" key="3">
    <source>
        <dbReference type="ARBA" id="ARBA00022723"/>
    </source>
</evidence>
<feature type="binding site" evidence="7">
    <location>
        <position position="243"/>
    </location>
    <ligand>
        <name>Mg(2+)</name>
        <dbReference type="ChEBI" id="CHEBI:18420"/>
        <label>1</label>
    </ligand>
</feature>
<gene>
    <name evidence="10" type="primary">xth</name>
    <name evidence="10" type="ORF">COT04_02435</name>
</gene>
<dbReference type="InterPro" id="IPR005135">
    <property type="entry name" value="Endo/exonuclease/phosphatase"/>
</dbReference>
<evidence type="ECO:0000259" key="9">
    <source>
        <dbReference type="Pfam" id="PF03372"/>
    </source>
</evidence>
<feature type="binding site" evidence="7">
    <location>
        <position position="242"/>
    </location>
    <ligand>
        <name>Mg(2+)</name>
        <dbReference type="ChEBI" id="CHEBI:18420"/>
        <label>1</label>
    </ligand>
</feature>
<dbReference type="GO" id="GO:0006284">
    <property type="term" value="P:base-excision repair"/>
    <property type="evidence" value="ECO:0007669"/>
    <property type="project" value="TreeGrafter"/>
</dbReference>
<evidence type="ECO:0000256" key="8">
    <source>
        <dbReference type="PIRSR" id="PIRSR604808-3"/>
    </source>
</evidence>
<dbReference type="EMBL" id="PEXA01000065">
    <property type="protein sequence ID" value="PIU33005.1"/>
    <property type="molecule type" value="Genomic_DNA"/>
</dbReference>
<feature type="active site" description="Proton donor/acceptor" evidence="6">
    <location>
        <position position="146"/>
    </location>
</feature>
<feature type="domain" description="Endonuclease/exonuclease/phosphatase" evidence="9">
    <location>
        <begin position="4"/>
        <end position="243"/>
    </location>
</feature>
<dbReference type="GO" id="GO:0046872">
    <property type="term" value="F:metal ion binding"/>
    <property type="evidence" value="ECO:0007669"/>
    <property type="project" value="UniProtKB-KW"/>
</dbReference>
<feature type="binding site" evidence="7">
    <location>
        <position position="146"/>
    </location>
    <ligand>
        <name>Mg(2+)</name>
        <dbReference type="ChEBI" id="CHEBI:18420"/>
        <label>1</label>
    </ligand>
</feature>
<dbReference type="PANTHER" id="PTHR22748">
    <property type="entry name" value="AP ENDONUCLEASE"/>
    <property type="match status" value="1"/>
</dbReference>
<evidence type="ECO:0000256" key="1">
    <source>
        <dbReference type="ARBA" id="ARBA00001936"/>
    </source>
</evidence>
<accession>A0A2M6YPD1</accession>
<feature type="binding site" evidence="7">
    <location>
        <position position="35"/>
    </location>
    <ligand>
        <name>Mg(2+)</name>
        <dbReference type="ChEBI" id="CHEBI:18420"/>
        <label>1</label>
    </ligand>
</feature>
<feature type="binding site" evidence="7">
    <location>
        <position position="7"/>
    </location>
    <ligand>
        <name>Mg(2+)</name>
        <dbReference type="ChEBI" id="CHEBI:18420"/>
        <label>1</label>
    </ligand>
</feature>
<dbReference type="InterPro" id="IPR020847">
    <property type="entry name" value="AP_endonuclease_F1_BS"/>
</dbReference>
<dbReference type="Gene3D" id="3.60.10.10">
    <property type="entry name" value="Endonuclease/exonuclease/phosphatase"/>
    <property type="match status" value="1"/>
</dbReference>
<dbReference type="GO" id="GO:0008311">
    <property type="term" value="F:double-stranded DNA 3'-5' DNA exonuclease activity"/>
    <property type="evidence" value="ECO:0007669"/>
    <property type="project" value="TreeGrafter"/>
</dbReference>
<evidence type="ECO:0000256" key="5">
    <source>
        <dbReference type="ARBA" id="ARBA00022842"/>
    </source>
</evidence>
<dbReference type="InterPro" id="IPR004808">
    <property type="entry name" value="AP_endonuc_1"/>
</dbReference>
<dbReference type="GO" id="GO:0003906">
    <property type="term" value="F:DNA-(apurinic or apyrimidinic site) endonuclease activity"/>
    <property type="evidence" value="ECO:0007669"/>
    <property type="project" value="TreeGrafter"/>
</dbReference>
<feature type="binding site" evidence="7">
    <location>
        <position position="148"/>
    </location>
    <ligand>
        <name>Mg(2+)</name>
        <dbReference type="ChEBI" id="CHEBI:18420"/>
        <label>1</label>
    </ligand>
</feature>